<evidence type="ECO:0000259" key="6">
    <source>
        <dbReference type="Pfam" id="PF01648"/>
    </source>
</evidence>
<evidence type="ECO:0000259" key="7">
    <source>
        <dbReference type="Pfam" id="PF22624"/>
    </source>
</evidence>
<dbReference type="Pfam" id="PF01648">
    <property type="entry name" value="ACPS"/>
    <property type="match status" value="1"/>
</dbReference>
<dbReference type="Proteomes" id="UP000000814">
    <property type="component" value="Chromosome"/>
</dbReference>
<dbReference type="GeneID" id="44997834"/>
<dbReference type="GO" id="GO:0000287">
    <property type="term" value="F:magnesium ion binding"/>
    <property type="evidence" value="ECO:0007669"/>
    <property type="project" value="InterPro"/>
</dbReference>
<gene>
    <name evidence="8" type="ordered locus">CA_C1329</name>
</gene>
<dbReference type="PATRIC" id="fig|272562.8.peg.1534"/>
<comment type="similarity">
    <text evidence="2">Belongs to the P-Pant transferase superfamily. Gsp/Sfp/HetI/AcpT family.</text>
</comment>
<feature type="domain" description="4'-phosphopantetheinyl transferase N-terminal" evidence="7">
    <location>
        <begin position="13"/>
        <end position="94"/>
    </location>
</feature>
<dbReference type="SUPFAM" id="SSF56214">
    <property type="entry name" value="4'-phosphopantetheinyl transferase"/>
    <property type="match status" value="2"/>
</dbReference>
<keyword evidence="4" id="KW-0479">Metal-binding</keyword>
<dbReference type="HOGENOM" id="CLU_057011_6_2_9"/>
<dbReference type="GO" id="GO:0008897">
    <property type="term" value="F:holo-[acyl-carrier-protein] synthase activity"/>
    <property type="evidence" value="ECO:0007669"/>
    <property type="project" value="InterPro"/>
</dbReference>
<dbReference type="STRING" id="272562.CA_C1329"/>
<organism evidence="8 9">
    <name type="scientific">Clostridium acetobutylicum (strain ATCC 824 / DSM 792 / JCM 1419 / IAM 19013 / LMG 5710 / NBRC 13948 / NRRL B-527 / VKM B-1787 / 2291 / W)</name>
    <dbReference type="NCBI Taxonomy" id="272562"/>
    <lineage>
        <taxon>Bacteria</taxon>
        <taxon>Bacillati</taxon>
        <taxon>Bacillota</taxon>
        <taxon>Clostridia</taxon>
        <taxon>Eubacteriales</taxon>
        <taxon>Clostridiaceae</taxon>
        <taxon>Clostridium</taxon>
    </lineage>
</organism>
<dbReference type="OrthoDB" id="9808281at2"/>
<sequence length="201" mass="23605">MNIVKQKVDFNLSSEKFEYFLKFVNEEEKNKIVRYIRYEDSLRSLYGKLILKNMLSLDKIQLEYNEWGQPRLLNNSKVHFNISHSGEWVVVAVDEKPIGIDIQQIYKIDLTIAESSFSKRENKYIASLSKDDRVDAFFMLWTLKEAFIKAKGKGLYIPLNSFTIDISSVKPILYSCNNERCELSVERVEKDYFMAVCILDK</sequence>
<dbReference type="NCBIfam" id="TIGR00556">
    <property type="entry name" value="pantethn_trn"/>
    <property type="match status" value="1"/>
</dbReference>
<keyword evidence="3" id="KW-0808">Transferase</keyword>
<protein>
    <submittedName>
        <fullName evidence="8">Surfactin biosynthesis-related protein, SFP</fullName>
    </submittedName>
</protein>
<dbReference type="RefSeq" id="WP_010964638.1">
    <property type="nucleotide sequence ID" value="NC_003030.1"/>
</dbReference>
<keyword evidence="5" id="KW-0460">Magnesium</keyword>
<evidence type="ECO:0000256" key="3">
    <source>
        <dbReference type="ARBA" id="ARBA00022679"/>
    </source>
</evidence>
<evidence type="ECO:0000256" key="2">
    <source>
        <dbReference type="ARBA" id="ARBA00010990"/>
    </source>
</evidence>
<evidence type="ECO:0000256" key="4">
    <source>
        <dbReference type="ARBA" id="ARBA00022723"/>
    </source>
</evidence>
<feature type="domain" description="4'-phosphopantetheinyl transferase" evidence="6">
    <location>
        <begin position="97"/>
        <end position="197"/>
    </location>
</feature>
<dbReference type="AlphaFoldDB" id="Q97JF7"/>
<proteinExistence type="inferred from homology"/>
<dbReference type="KEGG" id="cac:CA_C1329"/>
<dbReference type="PIR" id="F97063">
    <property type="entry name" value="F97063"/>
</dbReference>
<dbReference type="GO" id="GO:0005829">
    <property type="term" value="C:cytosol"/>
    <property type="evidence" value="ECO:0007669"/>
    <property type="project" value="TreeGrafter"/>
</dbReference>
<dbReference type="Gene3D" id="3.90.470.20">
    <property type="entry name" value="4'-phosphopantetheinyl transferase domain"/>
    <property type="match status" value="2"/>
</dbReference>
<dbReference type="InterPro" id="IPR037143">
    <property type="entry name" value="4-PPantetheinyl_Trfase_dom_sf"/>
</dbReference>
<comment type="cofactor">
    <cofactor evidence="1">
        <name>Mg(2+)</name>
        <dbReference type="ChEBI" id="CHEBI:18420"/>
    </cofactor>
</comment>
<dbReference type="InterPro" id="IPR004568">
    <property type="entry name" value="Ppantetheine-prot_Trfase_dom"/>
</dbReference>
<keyword evidence="9" id="KW-1185">Reference proteome</keyword>
<evidence type="ECO:0000256" key="1">
    <source>
        <dbReference type="ARBA" id="ARBA00001946"/>
    </source>
</evidence>
<dbReference type="InterPro" id="IPR050559">
    <property type="entry name" value="P-Pant_transferase_sf"/>
</dbReference>
<dbReference type="EMBL" id="AE001437">
    <property type="protein sequence ID" value="AAK79297.1"/>
    <property type="molecule type" value="Genomic_DNA"/>
</dbReference>
<dbReference type="GO" id="GO:0006633">
    <property type="term" value="P:fatty acid biosynthetic process"/>
    <property type="evidence" value="ECO:0007669"/>
    <property type="project" value="InterPro"/>
</dbReference>
<dbReference type="PANTHER" id="PTHR12215">
    <property type="entry name" value="PHOSPHOPANTETHEINE TRANSFERASE"/>
    <property type="match status" value="1"/>
</dbReference>
<evidence type="ECO:0000313" key="8">
    <source>
        <dbReference type="EMBL" id="AAK79297.1"/>
    </source>
</evidence>
<dbReference type="InterPro" id="IPR008278">
    <property type="entry name" value="4-PPantetheinyl_Trfase_dom"/>
</dbReference>
<dbReference type="eggNOG" id="COG2091">
    <property type="taxonomic scope" value="Bacteria"/>
</dbReference>
<name>Q97JF7_CLOAB</name>
<evidence type="ECO:0000313" key="9">
    <source>
        <dbReference type="Proteomes" id="UP000000814"/>
    </source>
</evidence>
<dbReference type="InterPro" id="IPR055066">
    <property type="entry name" value="AASDHPPT_N"/>
</dbReference>
<accession>Q97JF7</accession>
<dbReference type="GO" id="GO:0019878">
    <property type="term" value="P:lysine biosynthetic process via aminoadipic acid"/>
    <property type="evidence" value="ECO:0007669"/>
    <property type="project" value="TreeGrafter"/>
</dbReference>
<reference evidence="8 9" key="1">
    <citation type="journal article" date="2001" name="J. Bacteriol.">
        <title>Genome sequence and comparative analysis of the solvent-producing bacterium Clostridium acetobutylicum.</title>
        <authorList>
            <person name="Nolling J."/>
            <person name="Breton G."/>
            <person name="Omelchenko M.V."/>
            <person name="Makarova K.S."/>
            <person name="Zeng Q."/>
            <person name="Gibson R."/>
            <person name="Lee H.M."/>
            <person name="Dubois J."/>
            <person name="Qiu D."/>
            <person name="Hitti J."/>
            <person name="Wolf Y.I."/>
            <person name="Tatusov R.L."/>
            <person name="Sabathe F."/>
            <person name="Doucette-Stamm L."/>
            <person name="Soucaille P."/>
            <person name="Daly M.J."/>
            <person name="Bennett G.N."/>
            <person name="Koonin E.V."/>
            <person name="Smith D.R."/>
        </authorList>
    </citation>
    <scope>NUCLEOTIDE SEQUENCE [LARGE SCALE GENOMIC DNA]</scope>
    <source>
        <strain evidence="9">ATCC 824 / DSM 792 / JCM 1419 / LMG 5710 / VKM B-1787</strain>
    </source>
</reference>
<dbReference type="PANTHER" id="PTHR12215:SF10">
    <property type="entry name" value="L-AMINOADIPATE-SEMIALDEHYDE DEHYDROGENASE-PHOSPHOPANTETHEINYL TRANSFERASE"/>
    <property type="match status" value="1"/>
</dbReference>
<evidence type="ECO:0000256" key="5">
    <source>
        <dbReference type="ARBA" id="ARBA00022842"/>
    </source>
</evidence>
<dbReference type="Pfam" id="PF22624">
    <property type="entry name" value="AASDHPPT_N"/>
    <property type="match status" value="1"/>
</dbReference>